<feature type="compositionally biased region" description="Pro residues" evidence="1">
    <location>
        <begin position="1116"/>
        <end position="1157"/>
    </location>
</feature>
<feature type="compositionally biased region" description="Pro residues" evidence="1">
    <location>
        <begin position="457"/>
        <end position="468"/>
    </location>
</feature>
<feature type="compositionally biased region" description="Pro residues" evidence="1">
    <location>
        <begin position="85"/>
        <end position="95"/>
    </location>
</feature>
<organism evidence="2 3">
    <name type="scientific">Volvox africanus</name>
    <dbReference type="NCBI Taxonomy" id="51714"/>
    <lineage>
        <taxon>Eukaryota</taxon>
        <taxon>Viridiplantae</taxon>
        <taxon>Chlorophyta</taxon>
        <taxon>core chlorophytes</taxon>
        <taxon>Chlorophyceae</taxon>
        <taxon>CS clade</taxon>
        <taxon>Chlamydomonadales</taxon>
        <taxon>Volvocaceae</taxon>
        <taxon>Volvox</taxon>
    </lineage>
</organism>
<name>A0ABQ5RRZ8_9CHLO</name>
<evidence type="ECO:0000256" key="1">
    <source>
        <dbReference type="SAM" id="MobiDB-lite"/>
    </source>
</evidence>
<evidence type="ECO:0000313" key="3">
    <source>
        <dbReference type="Proteomes" id="UP001165090"/>
    </source>
</evidence>
<dbReference type="PANTHER" id="PTHR48148:SF3">
    <property type="entry name" value="KERATINOCYTE PROLINE-RICH PROTEIN"/>
    <property type="match status" value="1"/>
</dbReference>
<dbReference type="Proteomes" id="UP001165090">
    <property type="component" value="Unassembled WGS sequence"/>
</dbReference>
<feature type="compositionally biased region" description="Pro residues" evidence="1">
    <location>
        <begin position="920"/>
        <end position="948"/>
    </location>
</feature>
<feature type="region of interest" description="Disordered" evidence="1">
    <location>
        <begin position="1109"/>
        <end position="1157"/>
    </location>
</feature>
<dbReference type="PANTHER" id="PTHR48148">
    <property type="entry name" value="KERATINOCYTE PROLINE-RICH PROTEIN"/>
    <property type="match status" value="1"/>
</dbReference>
<feature type="region of interest" description="Disordered" evidence="1">
    <location>
        <begin position="288"/>
        <end position="307"/>
    </location>
</feature>
<feature type="region of interest" description="Disordered" evidence="1">
    <location>
        <begin position="402"/>
        <end position="435"/>
    </location>
</feature>
<feature type="region of interest" description="Disordered" evidence="1">
    <location>
        <begin position="451"/>
        <end position="512"/>
    </location>
</feature>
<evidence type="ECO:0008006" key="4">
    <source>
        <dbReference type="Google" id="ProtNLM"/>
    </source>
</evidence>
<feature type="compositionally biased region" description="Low complexity" evidence="1">
    <location>
        <begin position="402"/>
        <end position="418"/>
    </location>
</feature>
<dbReference type="EMBL" id="BSDZ01000005">
    <property type="protein sequence ID" value="GLI60224.1"/>
    <property type="molecule type" value="Genomic_DNA"/>
</dbReference>
<dbReference type="PRINTS" id="PR01217">
    <property type="entry name" value="PRICHEXTENSN"/>
</dbReference>
<reference evidence="2 3" key="1">
    <citation type="journal article" date="2023" name="IScience">
        <title>Expanded male sex-determining region conserved during the evolution of homothallism in the green alga Volvox.</title>
        <authorList>
            <person name="Yamamoto K."/>
            <person name="Matsuzaki R."/>
            <person name="Mahakham W."/>
            <person name="Heman W."/>
            <person name="Sekimoto H."/>
            <person name="Kawachi M."/>
            <person name="Minakuchi Y."/>
            <person name="Toyoda A."/>
            <person name="Nozaki H."/>
        </authorList>
    </citation>
    <scope>NUCLEOTIDE SEQUENCE [LARGE SCALE GENOMIC DNA]</scope>
    <source>
        <strain evidence="2 3">NIES-4468</strain>
    </source>
</reference>
<gene>
    <name evidence="2" type="ORF">VaNZ11_002310</name>
</gene>
<keyword evidence="3" id="KW-1185">Reference proteome</keyword>
<feature type="compositionally biased region" description="Low complexity" evidence="1">
    <location>
        <begin position="294"/>
        <end position="307"/>
    </location>
</feature>
<sequence>MERYAVAGRHSLSAAARLLVFWVVHVLVVGSSGAWSALGKSDCLPYLITGNQKAQLVIASESATIVEPVAAPPPPTSQLSRAAASPPPSPPPPQDPVVNRTSEVSTSSQGVLLYLLASYQYACNTQTRTANYKLQVTLQDCDSFEADTTPSSPIDCKLKQGCLRAASSCYSSCFANILEVLEATFDVSAAAAVSNLSVRVYPKAAAALLSSTKQASSIASLSGSSDHLDDDIKILLGSFDTCIAEAGDGQQTSPFGDGLPGDSLQLIYKLLSDQAYVRTDDVSEEIPVPGFVGGTSSSSASGSSSSGARAGAAATAAADTLVPVSNLYKLNAETSVELLPDNSGSLLVTTRSHLVPTDYAMEAMAGDPYSFPTVRYSRTMVSASGQLAARFDLSMSELVIPTKNGTDDNNSTTTTTTDFSRSADGSGAGSPGQNKEAAVIRTRYALTMLPAVGLPPNSQPPPPSPPLSRIPIASSSGGETIIKLPARQRRTLSSTNTRLPASGPADDDEFGNGYGREDHAWVHPPLLLVKDASSITVDSLYPGGKGAAAALKKHTAFLAERARRRRRRALELLRDMGTDDGALQQLAEEAGLEWPSKKGFRRRQMQQSVGVFMSFSEYKQITVAGYGFGFEAGFSGDASIDRKPRNVTAGAGVHGYFHVNLFSHWHNNVLKMDYTASMGVTRDNSGTYYNSNPTLKRYFKVLAWALIDNTITFPLKVKATCNDFKSSVNFDSDTIWSSSSGGNVFSLEQVTKAGIRLFFIDVVVYLRAGFNLYRAAGTCPYNGHSCVGAGAGIGGYVDGVAELSWNLIIASGRLTAALTLARPTLTGFAFWTHNMLMYGDSWQPSCYTIDVNVWGLGVDIVYVQKFFWSTKTYNLYHSNGWLFITWSPYGNGFNCPTWSNTYNIAYTDNLALVDLLSTQPRPPSPRPPSPPSPRPPVPPPSPPRPPNLFPVQKGADLQFTVSWYDITYADGSSYDSSPSARAGVIEPDLTLTWFGPTSNATLSVTSSLPFSSAKTGATVVPGDNYVVIYWFTGSINALGSGLYSVCFNSKVIGPVLRVNLDTYCNGTLVKQAWHILDTNLQDPARTPGSPCVCRASGYVGSYNYNTTSRLGYANHPPSPPPPRPPRQPSSPNPPPPSPPPPPPSPNPPPPRPPPSPAPSPPLIFLFDYCSLNPCRGATCTNLPKLNTWSCGPCPPLLVAAKTTLNGVVGPACTRALLLTGNNE</sequence>
<evidence type="ECO:0000313" key="2">
    <source>
        <dbReference type="EMBL" id="GLI60224.1"/>
    </source>
</evidence>
<comment type="caution">
    <text evidence="2">The sequence shown here is derived from an EMBL/GenBank/DDBJ whole genome shotgun (WGS) entry which is preliminary data.</text>
</comment>
<proteinExistence type="predicted"/>
<feature type="region of interest" description="Disordered" evidence="1">
    <location>
        <begin position="917"/>
        <end position="949"/>
    </location>
</feature>
<feature type="region of interest" description="Disordered" evidence="1">
    <location>
        <begin position="69"/>
        <end position="102"/>
    </location>
</feature>
<protein>
    <recommendedName>
        <fullName evidence="4">Pherophorin domain-containing protein</fullName>
    </recommendedName>
</protein>
<accession>A0ABQ5RRZ8</accession>